<dbReference type="InterPro" id="IPR011990">
    <property type="entry name" value="TPR-like_helical_dom_sf"/>
</dbReference>
<keyword evidence="5" id="KW-0998">Cell outer membrane</keyword>
<dbReference type="InterPro" id="IPR012944">
    <property type="entry name" value="SusD_RagB_dom"/>
</dbReference>
<dbReference type="PROSITE" id="PS51257">
    <property type="entry name" value="PROKAR_LIPOPROTEIN"/>
    <property type="match status" value="1"/>
</dbReference>
<evidence type="ECO:0000259" key="6">
    <source>
        <dbReference type="Pfam" id="PF07980"/>
    </source>
</evidence>
<evidence type="ECO:0000313" key="8">
    <source>
        <dbReference type="EMBL" id="ADF54642.1"/>
    </source>
</evidence>
<organism evidence="8 9">
    <name type="scientific">Zunongwangia profunda (strain DSM 18752 / CCTCC AB 206139 / SM-A87)</name>
    <name type="common">Wangia profunda</name>
    <dbReference type="NCBI Taxonomy" id="655815"/>
    <lineage>
        <taxon>Bacteria</taxon>
        <taxon>Pseudomonadati</taxon>
        <taxon>Bacteroidota</taxon>
        <taxon>Flavobacteriia</taxon>
        <taxon>Flavobacteriales</taxon>
        <taxon>Flavobacteriaceae</taxon>
        <taxon>Zunongwangia</taxon>
    </lineage>
</organism>
<dbReference type="HOGENOM" id="CLU_015553_0_0_10"/>
<dbReference type="SUPFAM" id="SSF48452">
    <property type="entry name" value="TPR-like"/>
    <property type="match status" value="1"/>
</dbReference>
<evidence type="ECO:0000256" key="5">
    <source>
        <dbReference type="ARBA" id="ARBA00023237"/>
    </source>
</evidence>
<comment type="subcellular location">
    <subcellularLocation>
        <location evidence="1">Cell outer membrane</location>
    </subcellularLocation>
</comment>
<reference evidence="8 9" key="1">
    <citation type="journal article" date="2010" name="BMC Genomics">
        <title>The complete genome of Zunongwangia profunda SM-A87 reveals its adaptation to the deep-sea environment and ecological role in sedimentary organic nitrogen degradation.</title>
        <authorList>
            <person name="Qin Q.L."/>
            <person name="Zhang X.Y."/>
            <person name="Wang X.M."/>
            <person name="Liu G.M."/>
            <person name="Chen X.L."/>
            <person name="Xie B.B."/>
            <person name="Dang H.Y."/>
            <person name="Zhou B.C."/>
            <person name="Yu J."/>
            <person name="Zhang Y.Z."/>
        </authorList>
    </citation>
    <scope>NUCLEOTIDE SEQUENCE [LARGE SCALE GENOMIC DNA]</scope>
    <source>
        <strain evidence="9">DSM 18752 / CCTCC AB 206139 / SM-A87</strain>
    </source>
</reference>
<dbReference type="eggNOG" id="COG1435">
    <property type="taxonomic scope" value="Bacteria"/>
</dbReference>
<sequence length="640" mass="71812">MLTFQSKKQTTMKKLLYILSFSALLGSCTSDSEFLDREPTNILGQEETFNRPDLVLSVLADLYNRYYDFGTVEDWSSLAQFNVAFWSEAGRYGEFQNGGWGYGAWGTWDYGYIREMNLFLERLEQSTELEASEQARFMAEGRFLRASYYFTMVKRMGGVPIILESKTYDFSGDATYLRFPRNTEAEVYDFVIAEAEEVMNDLPASADVKSRATKAAALAMKARAALYAGSIAKYGQNTPSVSLPGGEIGIPASRADGYYQQALSAAQQIIDGNAGNYSLYLKDEANLSNNFAALFYDKSNNPEVIFVEDFMLQSGKAHGFTIANQPRFGAEEEEGGRINPALNLVQSFETLEGEYKPLPIMDGSGDYILYDDPQDLFANRDARLEGTVIVPGSTFKDRETDIWAGVQLKDGTVISGDSRGQQKEVPGSDGPIQVVGFDGPIDGVEFTAQTGFYIRKYQDPKAGSGQRGVRSDVWFVRYRFAEVLLNAAEAAFELGQNELAANYINRVRSRAGITTELTATDINFNRIAHERYVEFAFEGLHFFDLKRWRIADKVLDGISMEVDDLLSNIGDATKRRTQPYGLWPYKYFNPGDPNNGDWLFKIVKPNRVTGADRFQLGNYYSEINQDILTNNPLIVRNPNQ</sequence>
<dbReference type="Gene3D" id="1.25.40.390">
    <property type="match status" value="1"/>
</dbReference>
<dbReference type="STRING" id="655815.ZPR_4340"/>
<keyword evidence="4" id="KW-0472">Membrane</keyword>
<dbReference type="Proteomes" id="UP000001654">
    <property type="component" value="Chromosome"/>
</dbReference>
<feature type="domain" description="RagB/SusD" evidence="6">
    <location>
        <begin position="302"/>
        <end position="638"/>
    </location>
</feature>
<comment type="similarity">
    <text evidence="2">Belongs to the SusD family.</text>
</comment>
<feature type="domain" description="SusD-like N-terminal" evidence="7">
    <location>
        <begin position="33"/>
        <end position="225"/>
    </location>
</feature>
<proteinExistence type="inferred from homology"/>
<evidence type="ECO:0000256" key="3">
    <source>
        <dbReference type="ARBA" id="ARBA00022729"/>
    </source>
</evidence>
<gene>
    <name evidence="8" type="ordered locus">ZPR_4340</name>
</gene>
<evidence type="ECO:0000313" key="9">
    <source>
        <dbReference type="Proteomes" id="UP000001654"/>
    </source>
</evidence>
<dbReference type="KEGG" id="zpr:ZPR_4340"/>
<evidence type="ECO:0000256" key="4">
    <source>
        <dbReference type="ARBA" id="ARBA00023136"/>
    </source>
</evidence>
<evidence type="ECO:0000256" key="1">
    <source>
        <dbReference type="ARBA" id="ARBA00004442"/>
    </source>
</evidence>
<dbReference type="GO" id="GO:0009279">
    <property type="term" value="C:cell outer membrane"/>
    <property type="evidence" value="ECO:0007669"/>
    <property type="project" value="UniProtKB-SubCell"/>
</dbReference>
<protein>
    <submittedName>
        <fullName evidence="8">Outer membrane protein</fullName>
    </submittedName>
</protein>
<accession>D5BBA2</accession>
<dbReference type="AlphaFoldDB" id="D5BBA2"/>
<keyword evidence="3" id="KW-0732">Signal</keyword>
<dbReference type="InterPro" id="IPR033985">
    <property type="entry name" value="SusD-like_N"/>
</dbReference>
<dbReference type="Pfam" id="PF14322">
    <property type="entry name" value="SusD-like_3"/>
    <property type="match status" value="1"/>
</dbReference>
<dbReference type="EMBL" id="CP001650">
    <property type="protein sequence ID" value="ADF54642.1"/>
    <property type="molecule type" value="Genomic_DNA"/>
</dbReference>
<name>D5BBA2_ZUNPS</name>
<keyword evidence="9" id="KW-1185">Reference proteome</keyword>
<dbReference type="Pfam" id="PF07980">
    <property type="entry name" value="SusD_RagB"/>
    <property type="match status" value="1"/>
</dbReference>
<evidence type="ECO:0000256" key="2">
    <source>
        <dbReference type="ARBA" id="ARBA00006275"/>
    </source>
</evidence>
<evidence type="ECO:0000259" key="7">
    <source>
        <dbReference type="Pfam" id="PF14322"/>
    </source>
</evidence>